<dbReference type="SUPFAM" id="SSF56935">
    <property type="entry name" value="Porins"/>
    <property type="match status" value="1"/>
</dbReference>
<keyword evidence="1" id="KW-0732">Signal</keyword>
<gene>
    <name evidence="2" type="ORF">J3U87_02555</name>
</gene>
<feature type="chain" id="PRO_5035209994" description="Alginate export domain-containing protein" evidence="1">
    <location>
        <begin position="27"/>
        <end position="407"/>
    </location>
</feature>
<proteinExistence type="predicted"/>
<accession>A0A8A4TXR4</accession>
<dbReference type="Proteomes" id="UP000663929">
    <property type="component" value="Chromosome"/>
</dbReference>
<dbReference type="InterPro" id="IPR023614">
    <property type="entry name" value="Porin_dom_sf"/>
</dbReference>
<dbReference type="AlphaFoldDB" id="A0A8A4TXR4"/>
<sequence>MNTRISKHPWKLVPLLLIATTLPLFAAEAESLRDSLKRGKLLLNLRFRYEHVDQTGLDKEAHAATLRTRLGFETASYRGFQFLVDFENITVTGPTRYNDTTGNEPTRPVVADPEDTELNRAQLTYRWAKGQRLVVGRQRIIHDQARFVGNVGWRQNEQTFDAVTFAHDKLGPFKVTASYLDNVNRIFGEHHPSNGDLRLQGYLAHAVTKPWAGASLSLFFHGLDPVHRPAAAHRNLGFRVKGAWPPKSAKGACTYRLSWVDQQDFADGDPAIDVAYLDLGLGYKRGPFSITAGWEVLEGNGEYGFSTPLATLHAFNGWADVFLNTPVFGLEDRSLAAAYKDRGWKVIVVAHQFEAESEDVDYGDEIDLLIAKSVTKKLGVGLKAARYEADLWASDRTKVWLFADWRF</sequence>
<dbReference type="EMBL" id="CP071793">
    <property type="protein sequence ID" value="QTD51325.1"/>
    <property type="molecule type" value="Genomic_DNA"/>
</dbReference>
<name>A0A8A4TXR4_SULCO</name>
<keyword evidence="3" id="KW-1185">Reference proteome</keyword>
<reference evidence="2" key="1">
    <citation type="submission" date="2021-03" db="EMBL/GenBank/DDBJ databases">
        <title>Acanthopleuribacteraceae sp. M133.</title>
        <authorList>
            <person name="Wang G."/>
        </authorList>
    </citation>
    <scope>NUCLEOTIDE SEQUENCE</scope>
    <source>
        <strain evidence="2">M133</strain>
    </source>
</reference>
<protein>
    <recommendedName>
        <fullName evidence="4">Alginate export domain-containing protein</fullName>
    </recommendedName>
</protein>
<evidence type="ECO:0000256" key="1">
    <source>
        <dbReference type="SAM" id="SignalP"/>
    </source>
</evidence>
<evidence type="ECO:0000313" key="2">
    <source>
        <dbReference type="EMBL" id="QTD51325.1"/>
    </source>
</evidence>
<feature type="signal peptide" evidence="1">
    <location>
        <begin position="1"/>
        <end position="26"/>
    </location>
</feature>
<evidence type="ECO:0008006" key="4">
    <source>
        <dbReference type="Google" id="ProtNLM"/>
    </source>
</evidence>
<evidence type="ECO:0000313" key="3">
    <source>
        <dbReference type="Proteomes" id="UP000663929"/>
    </source>
</evidence>
<organism evidence="2 3">
    <name type="scientific">Sulfidibacter corallicola</name>
    <dbReference type="NCBI Taxonomy" id="2818388"/>
    <lineage>
        <taxon>Bacteria</taxon>
        <taxon>Pseudomonadati</taxon>
        <taxon>Acidobacteriota</taxon>
        <taxon>Holophagae</taxon>
        <taxon>Acanthopleuribacterales</taxon>
        <taxon>Acanthopleuribacteraceae</taxon>
        <taxon>Sulfidibacter</taxon>
    </lineage>
</organism>
<dbReference type="KEGG" id="scor:J3U87_02555"/>
<dbReference type="Gene3D" id="2.40.160.10">
    <property type="entry name" value="Porin"/>
    <property type="match status" value="1"/>
</dbReference>
<dbReference type="RefSeq" id="WP_237381456.1">
    <property type="nucleotide sequence ID" value="NZ_CP071793.1"/>
</dbReference>